<dbReference type="Pfam" id="PF02563">
    <property type="entry name" value="Poly_export"/>
    <property type="match status" value="1"/>
</dbReference>
<gene>
    <name evidence="5" type="ORF">BC349_03175</name>
</gene>
<organism evidence="5 6">
    <name type="scientific">Flavihumibacter stibioxidans</name>
    <dbReference type="NCBI Taxonomy" id="1834163"/>
    <lineage>
        <taxon>Bacteria</taxon>
        <taxon>Pseudomonadati</taxon>
        <taxon>Bacteroidota</taxon>
        <taxon>Chitinophagia</taxon>
        <taxon>Chitinophagales</taxon>
        <taxon>Chitinophagaceae</taxon>
        <taxon>Flavihumibacter</taxon>
    </lineage>
</organism>
<feature type="domain" description="Polysaccharide export protein N-terminal" evidence="3">
    <location>
        <begin position="48"/>
        <end position="140"/>
    </location>
</feature>
<dbReference type="InterPro" id="IPR049712">
    <property type="entry name" value="Poly_export"/>
</dbReference>
<keyword evidence="1 2" id="KW-0732">Signal</keyword>
<protein>
    <recommendedName>
        <fullName evidence="7">Sugar transporter</fullName>
    </recommendedName>
</protein>
<dbReference type="InterPro" id="IPR003715">
    <property type="entry name" value="Poly_export_N"/>
</dbReference>
<dbReference type="EMBL" id="MBUA01000001">
    <property type="protein sequence ID" value="MBC6489955.1"/>
    <property type="molecule type" value="Genomic_DNA"/>
</dbReference>
<evidence type="ECO:0000259" key="4">
    <source>
        <dbReference type="Pfam" id="PF10531"/>
    </source>
</evidence>
<comment type="caution">
    <text evidence="5">The sequence shown here is derived from an EMBL/GenBank/DDBJ whole genome shotgun (WGS) entry which is preliminary data.</text>
</comment>
<proteinExistence type="predicted"/>
<dbReference type="Proteomes" id="UP000765802">
    <property type="component" value="Unassembled WGS sequence"/>
</dbReference>
<keyword evidence="6" id="KW-1185">Reference proteome</keyword>
<dbReference type="PANTHER" id="PTHR33619:SF3">
    <property type="entry name" value="POLYSACCHARIDE EXPORT PROTEIN GFCE-RELATED"/>
    <property type="match status" value="1"/>
</dbReference>
<accession>A0ABR7M5F8</accession>
<evidence type="ECO:0008006" key="7">
    <source>
        <dbReference type="Google" id="ProtNLM"/>
    </source>
</evidence>
<reference evidence="5 6" key="1">
    <citation type="submission" date="2016-07" db="EMBL/GenBank/DDBJ databases">
        <title>Genome analysis of Flavihumibacter stibioxidans YS-17.</title>
        <authorList>
            <person name="Shi K."/>
            <person name="Han Y."/>
            <person name="Wang G."/>
        </authorList>
    </citation>
    <scope>NUCLEOTIDE SEQUENCE [LARGE SCALE GENOMIC DNA]</scope>
    <source>
        <strain evidence="5 6">YS-17</strain>
    </source>
</reference>
<dbReference type="Pfam" id="PF10531">
    <property type="entry name" value="SLBB"/>
    <property type="match status" value="1"/>
</dbReference>
<evidence type="ECO:0000313" key="6">
    <source>
        <dbReference type="Proteomes" id="UP000765802"/>
    </source>
</evidence>
<dbReference type="RefSeq" id="WP_222840057.1">
    <property type="nucleotide sequence ID" value="NZ_JBHULF010000006.1"/>
</dbReference>
<dbReference type="PANTHER" id="PTHR33619">
    <property type="entry name" value="POLYSACCHARIDE EXPORT PROTEIN GFCE-RELATED"/>
    <property type="match status" value="1"/>
</dbReference>
<dbReference type="PROSITE" id="PS51257">
    <property type="entry name" value="PROKAR_LIPOPROTEIN"/>
    <property type="match status" value="1"/>
</dbReference>
<evidence type="ECO:0000256" key="2">
    <source>
        <dbReference type="SAM" id="SignalP"/>
    </source>
</evidence>
<sequence length="260" mass="28681">MKIKLIAFTCGVYACIMLASCASPEKARYFNGLPDTEFRNLAMSFDPVIRKGDVLSISVSSLNPEASAIFNSPITSVPSTNIVASIEQVSGYLVNQEGNITFPVIGDVNVLGLTKKQVTDTIRAEILRKKLLVDPIVITRIMNFRVTVLGEVGRPGVVTVPNEKISILEAVGFAGDLTLYAKRDNVMVIREEEGKKIIRHLNLNSDEIFRSPFYYLKSNDVVYVESNRAKVKSTSRGDQLLPILISSLTFAAIVVDRILR</sequence>
<dbReference type="InterPro" id="IPR019554">
    <property type="entry name" value="Soluble_ligand-bd"/>
</dbReference>
<evidence type="ECO:0000313" key="5">
    <source>
        <dbReference type="EMBL" id="MBC6489955.1"/>
    </source>
</evidence>
<dbReference type="Gene3D" id="3.10.560.10">
    <property type="entry name" value="Outer membrane lipoprotein wza domain like"/>
    <property type="match status" value="1"/>
</dbReference>
<name>A0ABR7M5F8_9BACT</name>
<evidence type="ECO:0000259" key="3">
    <source>
        <dbReference type="Pfam" id="PF02563"/>
    </source>
</evidence>
<feature type="domain" description="Soluble ligand binding" evidence="4">
    <location>
        <begin position="145"/>
        <end position="194"/>
    </location>
</feature>
<evidence type="ECO:0000256" key="1">
    <source>
        <dbReference type="ARBA" id="ARBA00022729"/>
    </source>
</evidence>
<feature type="signal peptide" evidence="2">
    <location>
        <begin position="1"/>
        <end position="22"/>
    </location>
</feature>
<feature type="chain" id="PRO_5046422467" description="Sugar transporter" evidence="2">
    <location>
        <begin position="23"/>
        <end position="260"/>
    </location>
</feature>